<dbReference type="AlphaFoldDB" id="A0A7R6SXP7"/>
<evidence type="ECO:0000259" key="1">
    <source>
        <dbReference type="SMART" id="SM00909"/>
    </source>
</evidence>
<organism evidence="2 3">
    <name type="scientific">Thermotomaculum hydrothermale</name>
    <dbReference type="NCBI Taxonomy" id="981385"/>
    <lineage>
        <taxon>Bacteria</taxon>
        <taxon>Pseudomonadati</taxon>
        <taxon>Acidobacteriota</taxon>
        <taxon>Holophagae</taxon>
        <taxon>Thermotomaculales</taxon>
        <taxon>Thermotomaculaceae</taxon>
        <taxon>Thermotomaculum</taxon>
    </lineage>
</organism>
<dbReference type="InterPro" id="IPR019606">
    <property type="entry name" value="GerMN"/>
</dbReference>
<proteinExistence type="predicted"/>
<gene>
    <name evidence="2" type="ORF">TTHT_0137</name>
</gene>
<feature type="domain" description="GerMN" evidence="1">
    <location>
        <begin position="89"/>
        <end position="177"/>
    </location>
</feature>
<keyword evidence="3" id="KW-1185">Reference proteome</keyword>
<evidence type="ECO:0000313" key="2">
    <source>
        <dbReference type="EMBL" id="BBB31780.1"/>
    </source>
</evidence>
<dbReference type="Pfam" id="PF10646">
    <property type="entry name" value="Germane"/>
    <property type="match status" value="1"/>
</dbReference>
<name>A0A7R6SXP7_9BACT</name>
<dbReference type="SMART" id="SM00909">
    <property type="entry name" value="Germane"/>
    <property type="match status" value="1"/>
</dbReference>
<protein>
    <recommendedName>
        <fullName evidence="1">GerMN domain-containing protein</fullName>
    </recommendedName>
</protein>
<dbReference type="KEGG" id="thyd:TTHT_0137"/>
<dbReference type="EMBL" id="AP017470">
    <property type="protein sequence ID" value="BBB31780.1"/>
    <property type="molecule type" value="Genomic_DNA"/>
</dbReference>
<reference evidence="2 3" key="1">
    <citation type="journal article" date="2012" name="Extremophiles">
        <title>Thermotomaculum hydrothermale gen. nov., sp. nov., a novel heterotrophic thermophile within the phylum Acidobacteria from a deep-sea hydrothermal vent chimney in the Southern Okinawa Trough.</title>
        <authorList>
            <person name="Izumi H."/>
            <person name="Nunoura T."/>
            <person name="Miyazaki M."/>
            <person name="Mino S."/>
            <person name="Toki T."/>
            <person name="Takai K."/>
            <person name="Sako Y."/>
            <person name="Sawabe T."/>
            <person name="Nakagawa S."/>
        </authorList>
    </citation>
    <scope>NUCLEOTIDE SEQUENCE [LARGE SCALE GENOMIC DNA]</scope>
    <source>
        <strain evidence="2 3">AC55</strain>
    </source>
</reference>
<sequence>MKNKAFFIIITAVLFLLFACNGKKTQNEIVAKSVQTENENQEQKDEIKPDESEKLKFRIINLYFINPYTNELKTEKRQVFDLKEKTSMIKQVLRSLKLGPVSNLKPSVPENIEFKDVFIYGDRVYIDLHKNSENAFIGGVKGEKLFLEAVVKTVLDISPKYKKVYFLIDGEEIDSVMGHLDCSGYFTSESF</sequence>
<dbReference type="RefSeq" id="WP_201328111.1">
    <property type="nucleotide sequence ID" value="NZ_AP017470.1"/>
</dbReference>
<evidence type="ECO:0000313" key="3">
    <source>
        <dbReference type="Proteomes" id="UP000595564"/>
    </source>
</evidence>
<dbReference type="PROSITE" id="PS51257">
    <property type="entry name" value="PROKAR_LIPOPROTEIN"/>
    <property type="match status" value="1"/>
</dbReference>
<dbReference type="Proteomes" id="UP000595564">
    <property type="component" value="Chromosome"/>
</dbReference>
<accession>A0A7R6SXP7</accession>